<reference evidence="4" key="1">
    <citation type="submission" date="2020-01" db="EMBL/GenBank/DDBJ databases">
        <title>Caldichromatium gen. nov., sp. nov., a thermophilic purple sulfur bacterium member of the family Chromatiaceae isolated from Nakabusa hot spring, Japan.</title>
        <authorList>
            <person name="Saini M.K."/>
            <person name="Hanada S."/>
            <person name="Tank M."/>
        </authorList>
    </citation>
    <scope>NUCLEOTIDE SEQUENCE [LARGE SCALE GENOMIC DNA]</scope>
    <source>
        <strain evidence="4">No.7</strain>
    </source>
</reference>
<sequence length="195" mass="21617">MKALKVILITVMAAGISVGTALLGQRLIGERPQTQEIAIDLDKDQIETLPDLRLKDLEGREVPSNAWAGKVLILNFWATWCPPCLEEIPRFVAAQERLRPLGIQFVGIAVDQPEEVRALLATQPINYPVLLATPEALNTAVQLGNWLEVLPFTAIFDRQGRRIHSQIGPLSDAELDRWLAPFLGSASQQKRTRAP</sequence>
<proteinExistence type="predicted"/>
<dbReference type="GO" id="GO:0015036">
    <property type="term" value="F:disulfide oxidoreductase activity"/>
    <property type="evidence" value="ECO:0007669"/>
    <property type="project" value="UniProtKB-ARBA"/>
</dbReference>
<evidence type="ECO:0000313" key="4">
    <source>
        <dbReference type="Proteomes" id="UP000502699"/>
    </source>
</evidence>
<dbReference type="Gene3D" id="3.40.30.10">
    <property type="entry name" value="Glutaredoxin"/>
    <property type="match status" value="1"/>
</dbReference>
<evidence type="ECO:0000256" key="1">
    <source>
        <dbReference type="ARBA" id="ARBA00023284"/>
    </source>
</evidence>
<gene>
    <name evidence="3" type="ORF">GWK36_08935</name>
</gene>
<dbReference type="RefSeq" id="WP_166270852.1">
    <property type="nucleotide sequence ID" value="NZ_CP048029.1"/>
</dbReference>
<dbReference type="PROSITE" id="PS51352">
    <property type="entry name" value="THIOREDOXIN_2"/>
    <property type="match status" value="1"/>
</dbReference>
<organism evidence="3 4">
    <name type="scientific">Caldichromatium japonicum</name>
    <dbReference type="NCBI Taxonomy" id="2699430"/>
    <lineage>
        <taxon>Bacteria</taxon>
        <taxon>Pseudomonadati</taxon>
        <taxon>Pseudomonadota</taxon>
        <taxon>Gammaproteobacteria</taxon>
        <taxon>Chromatiales</taxon>
        <taxon>Chromatiaceae</taxon>
        <taxon>Caldichromatium</taxon>
    </lineage>
</organism>
<evidence type="ECO:0000259" key="2">
    <source>
        <dbReference type="PROSITE" id="PS51352"/>
    </source>
</evidence>
<dbReference type="PANTHER" id="PTHR42852">
    <property type="entry name" value="THIOL:DISULFIDE INTERCHANGE PROTEIN DSBE"/>
    <property type="match status" value="1"/>
</dbReference>
<keyword evidence="1" id="KW-0676">Redox-active center</keyword>
<keyword evidence="4" id="KW-1185">Reference proteome</keyword>
<dbReference type="Pfam" id="PF00578">
    <property type="entry name" value="AhpC-TSA"/>
    <property type="match status" value="1"/>
</dbReference>
<evidence type="ECO:0000313" key="3">
    <source>
        <dbReference type="EMBL" id="QIK38088.1"/>
    </source>
</evidence>
<feature type="domain" description="Thioredoxin" evidence="2">
    <location>
        <begin position="43"/>
        <end position="184"/>
    </location>
</feature>
<dbReference type="InterPro" id="IPR050553">
    <property type="entry name" value="Thioredoxin_ResA/DsbE_sf"/>
</dbReference>
<dbReference type="PANTHER" id="PTHR42852:SF17">
    <property type="entry name" value="THIOREDOXIN-LIKE PROTEIN HI_1115"/>
    <property type="match status" value="1"/>
</dbReference>
<dbReference type="InterPro" id="IPR000866">
    <property type="entry name" value="AhpC/TSA"/>
</dbReference>
<dbReference type="InterPro" id="IPR036249">
    <property type="entry name" value="Thioredoxin-like_sf"/>
</dbReference>
<dbReference type="Proteomes" id="UP000502699">
    <property type="component" value="Chromosome"/>
</dbReference>
<dbReference type="PROSITE" id="PS00194">
    <property type="entry name" value="THIOREDOXIN_1"/>
    <property type="match status" value="1"/>
</dbReference>
<dbReference type="AlphaFoldDB" id="A0A6G7VE10"/>
<protein>
    <submittedName>
        <fullName evidence="3">TlpA family protein disulfide reductase</fullName>
    </submittedName>
</protein>
<name>A0A6G7VE10_9GAMM</name>
<dbReference type="InterPro" id="IPR013766">
    <property type="entry name" value="Thioredoxin_domain"/>
</dbReference>
<dbReference type="CDD" id="cd02966">
    <property type="entry name" value="TlpA_like_family"/>
    <property type="match status" value="1"/>
</dbReference>
<dbReference type="KEGG" id="cjap:GWK36_08935"/>
<dbReference type="InterPro" id="IPR017937">
    <property type="entry name" value="Thioredoxin_CS"/>
</dbReference>
<dbReference type="EMBL" id="CP048029">
    <property type="protein sequence ID" value="QIK38088.1"/>
    <property type="molecule type" value="Genomic_DNA"/>
</dbReference>
<dbReference type="GO" id="GO:0016209">
    <property type="term" value="F:antioxidant activity"/>
    <property type="evidence" value="ECO:0007669"/>
    <property type="project" value="InterPro"/>
</dbReference>
<dbReference type="SUPFAM" id="SSF52833">
    <property type="entry name" value="Thioredoxin-like"/>
    <property type="match status" value="1"/>
</dbReference>
<accession>A0A6G7VE10</accession>